<name>A0ABP7UEN3_9SPHN</name>
<evidence type="ECO:0000313" key="2">
    <source>
        <dbReference type="EMBL" id="GAA4041695.1"/>
    </source>
</evidence>
<evidence type="ECO:0000259" key="1">
    <source>
        <dbReference type="PROSITE" id="PS51186"/>
    </source>
</evidence>
<accession>A0ABP7UEN3</accession>
<keyword evidence="3" id="KW-1185">Reference proteome</keyword>
<dbReference type="PANTHER" id="PTHR43792">
    <property type="entry name" value="GNAT FAMILY, PUTATIVE (AFU_ORTHOLOGUE AFUA_3G00765)-RELATED-RELATED"/>
    <property type="match status" value="1"/>
</dbReference>
<feature type="domain" description="N-acetyltransferase" evidence="1">
    <location>
        <begin position="16"/>
        <end position="189"/>
    </location>
</feature>
<dbReference type="SUPFAM" id="SSF55729">
    <property type="entry name" value="Acyl-CoA N-acyltransferases (Nat)"/>
    <property type="match status" value="1"/>
</dbReference>
<proteinExistence type="predicted"/>
<sequence>MARPKNRTHGGFFMPGRAAPIIETERLRLRGWRKEDFRPYHAILSEPAVHRYFGPEPMGQEECWRRLCAAIGNWEMNGFGSMAVEAKDDGRLLGNIGLFTAWRDFDPQFGDEPEMGWIMASETHGTGMAREGCEAVLHWAEATLDPTPVWAIISEGNEPSLKLAAKLGFNRLHLIDYHGPTHVLQRPAWSRI</sequence>
<comment type="caution">
    <text evidence="2">The sequence shown here is derived from an EMBL/GenBank/DDBJ whole genome shotgun (WGS) entry which is preliminary data.</text>
</comment>
<evidence type="ECO:0000313" key="3">
    <source>
        <dbReference type="Proteomes" id="UP001424459"/>
    </source>
</evidence>
<dbReference type="PANTHER" id="PTHR43792:SF1">
    <property type="entry name" value="N-ACETYLTRANSFERASE DOMAIN-CONTAINING PROTEIN"/>
    <property type="match status" value="1"/>
</dbReference>
<dbReference type="Gene3D" id="3.40.630.30">
    <property type="match status" value="1"/>
</dbReference>
<gene>
    <name evidence="2" type="ORF">GCM10022281_23470</name>
</gene>
<organism evidence="2 3">
    <name type="scientific">Sphingomonas rosea</name>
    <dbReference type="NCBI Taxonomy" id="335605"/>
    <lineage>
        <taxon>Bacteria</taxon>
        <taxon>Pseudomonadati</taxon>
        <taxon>Pseudomonadota</taxon>
        <taxon>Alphaproteobacteria</taxon>
        <taxon>Sphingomonadales</taxon>
        <taxon>Sphingomonadaceae</taxon>
        <taxon>Sphingomonas</taxon>
    </lineage>
</organism>
<dbReference type="Pfam" id="PF13302">
    <property type="entry name" value="Acetyltransf_3"/>
    <property type="match status" value="1"/>
</dbReference>
<dbReference type="InterPro" id="IPR051531">
    <property type="entry name" value="N-acetyltransferase"/>
</dbReference>
<dbReference type="InterPro" id="IPR016181">
    <property type="entry name" value="Acyl_CoA_acyltransferase"/>
</dbReference>
<dbReference type="PROSITE" id="PS51186">
    <property type="entry name" value="GNAT"/>
    <property type="match status" value="1"/>
</dbReference>
<dbReference type="Proteomes" id="UP001424459">
    <property type="component" value="Unassembled WGS sequence"/>
</dbReference>
<dbReference type="InterPro" id="IPR000182">
    <property type="entry name" value="GNAT_dom"/>
</dbReference>
<protein>
    <submittedName>
        <fullName evidence="2">GNAT family N-acetyltransferase</fullName>
    </submittedName>
</protein>
<reference evidence="3" key="1">
    <citation type="journal article" date="2019" name="Int. J. Syst. Evol. Microbiol.">
        <title>The Global Catalogue of Microorganisms (GCM) 10K type strain sequencing project: providing services to taxonomists for standard genome sequencing and annotation.</title>
        <authorList>
            <consortium name="The Broad Institute Genomics Platform"/>
            <consortium name="The Broad Institute Genome Sequencing Center for Infectious Disease"/>
            <person name="Wu L."/>
            <person name="Ma J."/>
        </authorList>
    </citation>
    <scope>NUCLEOTIDE SEQUENCE [LARGE SCALE GENOMIC DNA]</scope>
    <source>
        <strain evidence="3">JCM 17564</strain>
    </source>
</reference>
<dbReference type="EMBL" id="BAABBR010000001">
    <property type="protein sequence ID" value="GAA4041695.1"/>
    <property type="molecule type" value="Genomic_DNA"/>
</dbReference>